<evidence type="ECO:0000313" key="8">
    <source>
        <dbReference type="Proteomes" id="UP000177698"/>
    </source>
</evidence>
<evidence type="ECO:0000256" key="3">
    <source>
        <dbReference type="ARBA" id="ARBA00012000"/>
    </source>
</evidence>
<sequence>MDKKAIEHFKKVDAILHSIIEKIESLEKWTKKHPNDYFVELCANIIGQQLSGKAADTIYTRFEKLFVGKKITPDKVLKIPDEKLRGVGMSWSKVKYVKDLAQKVNDKTLILDRLDKMSDIKVINELIKVKGIGPWTAEMFLMFTLGREDVFSHGDLGLRNAIKKLYKFKKEPTKTQIEKIVKKWSPYKTYASRILWRSLEIK</sequence>
<reference evidence="7 8" key="1">
    <citation type="journal article" date="2016" name="Nat. Commun.">
        <title>Thousands of microbial genomes shed light on interconnected biogeochemical processes in an aquifer system.</title>
        <authorList>
            <person name="Anantharaman K."/>
            <person name="Brown C.T."/>
            <person name="Hug L.A."/>
            <person name="Sharon I."/>
            <person name="Castelle C.J."/>
            <person name="Probst A.J."/>
            <person name="Thomas B.C."/>
            <person name="Singh A."/>
            <person name="Wilkins M.J."/>
            <person name="Karaoz U."/>
            <person name="Brodie E.L."/>
            <person name="Williams K.H."/>
            <person name="Hubbard S.S."/>
            <person name="Banfield J.F."/>
        </authorList>
    </citation>
    <scope>NUCLEOTIDE SEQUENCE [LARGE SCALE GENOMIC DNA]</scope>
</reference>
<dbReference type="GO" id="GO:0043916">
    <property type="term" value="F:DNA-7-methylguanine glycosylase activity"/>
    <property type="evidence" value="ECO:0007669"/>
    <property type="project" value="TreeGrafter"/>
</dbReference>
<dbReference type="GO" id="GO:0006307">
    <property type="term" value="P:DNA alkylation repair"/>
    <property type="evidence" value="ECO:0007669"/>
    <property type="project" value="TreeGrafter"/>
</dbReference>
<evidence type="ECO:0000313" key="7">
    <source>
        <dbReference type="EMBL" id="OGK40117.1"/>
    </source>
</evidence>
<evidence type="ECO:0000259" key="6">
    <source>
        <dbReference type="SMART" id="SM00478"/>
    </source>
</evidence>
<organism evidence="7 8">
    <name type="scientific">Candidatus Roizmanbacteria bacterium RIFCSPLOWO2_01_FULL_37_12</name>
    <dbReference type="NCBI Taxonomy" id="1802056"/>
    <lineage>
        <taxon>Bacteria</taxon>
        <taxon>Candidatus Roizmaniibacteriota</taxon>
    </lineage>
</organism>
<dbReference type="EMBL" id="MGAG01000029">
    <property type="protein sequence ID" value="OGK40117.1"/>
    <property type="molecule type" value="Genomic_DNA"/>
</dbReference>
<accession>A0A1F7I9T4</accession>
<dbReference type="GO" id="GO:0005737">
    <property type="term" value="C:cytoplasm"/>
    <property type="evidence" value="ECO:0007669"/>
    <property type="project" value="TreeGrafter"/>
</dbReference>
<dbReference type="GO" id="GO:0008725">
    <property type="term" value="F:DNA-3-methyladenine glycosylase activity"/>
    <property type="evidence" value="ECO:0007669"/>
    <property type="project" value="TreeGrafter"/>
</dbReference>
<dbReference type="FunFam" id="1.10.340.30:FF:000004">
    <property type="entry name" value="DNA-3-methyladenine glycosylase II"/>
    <property type="match status" value="1"/>
</dbReference>
<dbReference type="GO" id="GO:0006285">
    <property type="term" value="P:base-excision repair, AP site formation"/>
    <property type="evidence" value="ECO:0007669"/>
    <property type="project" value="TreeGrafter"/>
</dbReference>
<protein>
    <recommendedName>
        <fullName evidence="3">DNA-3-methyladenine glycosylase II</fullName>
        <ecNumber evidence="3">3.2.2.21</ecNumber>
    </recommendedName>
</protein>
<comment type="caution">
    <text evidence="7">The sequence shown here is derived from an EMBL/GenBank/DDBJ whole genome shotgun (WGS) entry which is preliminary data.</text>
</comment>
<dbReference type="Gene3D" id="1.10.1670.40">
    <property type="match status" value="1"/>
</dbReference>
<dbReference type="EC" id="3.2.2.21" evidence="3"/>
<keyword evidence="4" id="KW-0227">DNA damage</keyword>
<dbReference type="Pfam" id="PF00730">
    <property type="entry name" value="HhH-GPD"/>
    <property type="match status" value="1"/>
</dbReference>
<evidence type="ECO:0000256" key="2">
    <source>
        <dbReference type="ARBA" id="ARBA00010817"/>
    </source>
</evidence>
<name>A0A1F7I9T4_9BACT</name>
<dbReference type="InterPro" id="IPR011257">
    <property type="entry name" value="DNA_glycosylase"/>
</dbReference>
<dbReference type="InterPro" id="IPR003265">
    <property type="entry name" value="HhH-GPD_domain"/>
</dbReference>
<comment type="catalytic activity">
    <reaction evidence="1">
        <text>Hydrolysis of alkylated DNA, releasing 3-methyladenine, 3-methylguanine, 7-methylguanine and 7-methyladenine.</text>
        <dbReference type="EC" id="3.2.2.21"/>
    </reaction>
</comment>
<dbReference type="PANTHER" id="PTHR43003:SF5">
    <property type="entry name" value="DNA-3-METHYLADENINE GLYCOSYLASE"/>
    <property type="match status" value="1"/>
</dbReference>
<dbReference type="GO" id="GO:0032131">
    <property type="term" value="F:alkylated DNA binding"/>
    <property type="evidence" value="ECO:0007669"/>
    <property type="project" value="TreeGrafter"/>
</dbReference>
<dbReference type="SUPFAM" id="SSF48150">
    <property type="entry name" value="DNA-glycosylase"/>
    <property type="match status" value="1"/>
</dbReference>
<dbReference type="InterPro" id="IPR051912">
    <property type="entry name" value="Alkylbase_DNA_Glycosylase/TA"/>
</dbReference>
<dbReference type="SMART" id="SM00478">
    <property type="entry name" value="ENDO3c"/>
    <property type="match status" value="1"/>
</dbReference>
<dbReference type="Gene3D" id="1.10.340.30">
    <property type="entry name" value="Hypothetical protein, domain 2"/>
    <property type="match status" value="1"/>
</dbReference>
<dbReference type="GO" id="GO:0032993">
    <property type="term" value="C:protein-DNA complex"/>
    <property type="evidence" value="ECO:0007669"/>
    <property type="project" value="TreeGrafter"/>
</dbReference>
<dbReference type="Proteomes" id="UP000177698">
    <property type="component" value="Unassembled WGS sequence"/>
</dbReference>
<evidence type="ECO:0000256" key="5">
    <source>
        <dbReference type="ARBA" id="ARBA00023204"/>
    </source>
</evidence>
<proteinExistence type="inferred from homology"/>
<evidence type="ECO:0000256" key="4">
    <source>
        <dbReference type="ARBA" id="ARBA00022763"/>
    </source>
</evidence>
<feature type="domain" description="HhH-GPD" evidence="6">
    <location>
        <begin position="46"/>
        <end position="200"/>
    </location>
</feature>
<gene>
    <name evidence="7" type="ORF">A2954_00560</name>
</gene>
<dbReference type="STRING" id="1802056.A2954_00560"/>
<comment type="similarity">
    <text evidence="2">Belongs to the alkylbase DNA glycosidase AlkA family.</text>
</comment>
<dbReference type="AlphaFoldDB" id="A0A1F7I9T4"/>
<dbReference type="CDD" id="cd00056">
    <property type="entry name" value="ENDO3c"/>
    <property type="match status" value="1"/>
</dbReference>
<keyword evidence="5" id="KW-0234">DNA repair</keyword>
<evidence type="ECO:0000256" key="1">
    <source>
        <dbReference type="ARBA" id="ARBA00000086"/>
    </source>
</evidence>
<dbReference type="PANTHER" id="PTHR43003">
    <property type="entry name" value="DNA-3-METHYLADENINE GLYCOSYLASE"/>
    <property type="match status" value="1"/>
</dbReference>